<dbReference type="PANTHER" id="PTHR45625">
    <property type="entry name" value="PEPTIDYL-PROLYL CIS-TRANS ISOMERASE-RELATED"/>
    <property type="match status" value="1"/>
</dbReference>
<dbReference type="PANTHER" id="PTHR45625:SF4">
    <property type="entry name" value="PEPTIDYLPROLYL ISOMERASE DOMAIN AND WD REPEAT-CONTAINING PROTEIN 1"/>
    <property type="match status" value="1"/>
</dbReference>
<dbReference type="FunFam" id="2.40.100.10:FF:000003">
    <property type="entry name" value="Peptidylprolyl isomerase domain and WD repeat-containing 1"/>
    <property type="match status" value="1"/>
</dbReference>
<dbReference type="PROSITE" id="PS50072">
    <property type="entry name" value="CSA_PPIASE_2"/>
    <property type="match status" value="1"/>
</dbReference>
<dbReference type="GO" id="GO:0006457">
    <property type="term" value="P:protein folding"/>
    <property type="evidence" value="ECO:0007669"/>
    <property type="project" value="InterPro"/>
</dbReference>
<dbReference type="Gene3D" id="2.40.100.10">
    <property type="entry name" value="Cyclophilin-like"/>
    <property type="match status" value="1"/>
</dbReference>
<keyword evidence="2" id="KW-0853">WD repeat</keyword>
<comment type="similarity">
    <text evidence="6">Belongs to the cyclophilin-type PPIase family. PPIL1 subfamily.</text>
</comment>
<dbReference type="EMBL" id="MAVT02000132">
    <property type="protein sequence ID" value="POS79180.1"/>
    <property type="molecule type" value="Genomic_DNA"/>
</dbReference>
<dbReference type="InterPro" id="IPR020892">
    <property type="entry name" value="Cyclophilin-type_PPIase_CS"/>
</dbReference>
<gene>
    <name evidence="9" type="ORF">DHEL01_v202430</name>
</gene>
<comment type="function">
    <text evidence="7">PPIases accelerate the folding of proteins. It catalyzes the cis-trans isomerization of proline imidic peptide bonds in oligopeptides.</text>
</comment>
<dbReference type="PRINTS" id="PR00153">
    <property type="entry name" value="CSAPPISMRASE"/>
</dbReference>
<keyword evidence="4 7" id="KW-0697">Rotamase</keyword>
<keyword evidence="5 7" id="KW-0413">Isomerase</keyword>
<dbReference type="InterPro" id="IPR029000">
    <property type="entry name" value="Cyclophilin-like_dom_sf"/>
</dbReference>
<sequence length="186" mass="20206">MSFFKKLFKSEPPLLVEGQEPTGPLPQRVLMKTNFGDIELELYTEQTPKTCLNFVTLANAGKYDNTIFHRVIKGFMIQGGDYTRADGTGGKSAWGGKFDDEIVQGLSHDGPGVLSMANAGPGTNGSQFFITLGECDHLDGKHTVFGRVASDSPSSMDTLKKIGSVKTEMQDRPVQTVKIVECRTVG</sequence>
<feature type="domain" description="PPIase cyclophilin-type" evidence="8">
    <location>
        <begin position="36"/>
        <end position="184"/>
    </location>
</feature>
<evidence type="ECO:0000256" key="4">
    <source>
        <dbReference type="ARBA" id="ARBA00023110"/>
    </source>
</evidence>
<name>A0A2P5I9K6_DIAHE</name>
<evidence type="ECO:0000259" key="8">
    <source>
        <dbReference type="PROSITE" id="PS50072"/>
    </source>
</evidence>
<protein>
    <recommendedName>
        <fullName evidence="7">Peptidyl-prolyl cis-trans isomerase</fullName>
        <shortName evidence="7">PPIase</shortName>
        <ecNumber evidence="7">5.2.1.8</ecNumber>
    </recommendedName>
</protein>
<dbReference type="AlphaFoldDB" id="A0A2P5I9K6"/>
<evidence type="ECO:0000256" key="3">
    <source>
        <dbReference type="ARBA" id="ARBA00022737"/>
    </source>
</evidence>
<evidence type="ECO:0000256" key="5">
    <source>
        <dbReference type="ARBA" id="ARBA00023235"/>
    </source>
</evidence>
<dbReference type="PIRSF" id="PIRSF001467">
    <property type="entry name" value="Peptidylpro_ismrse"/>
    <property type="match status" value="1"/>
</dbReference>
<dbReference type="SUPFAM" id="SSF50891">
    <property type="entry name" value="Cyclophilin-like"/>
    <property type="match status" value="1"/>
</dbReference>
<dbReference type="InterPro" id="IPR024936">
    <property type="entry name" value="Cyclophilin-type_PPIase"/>
</dbReference>
<organism evidence="9 10">
    <name type="scientific">Diaporthe helianthi</name>
    <dbReference type="NCBI Taxonomy" id="158607"/>
    <lineage>
        <taxon>Eukaryota</taxon>
        <taxon>Fungi</taxon>
        <taxon>Dikarya</taxon>
        <taxon>Ascomycota</taxon>
        <taxon>Pezizomycotina</taxon>
        <taxon>Sordariomycetes</taxon>
        <taxon>Sordariomycetidae</taxon>
        <taxon>Diaporthales</taxon>
        <taxon>Diaporthaceae</taxon>
        <taxon>Diaporthe</taxon>
    </lineage>
</organism>
<accession>A0A2P5I9K6</accession>
<evidence type="ECO:0000313" key="10">
    <source>
        <dbReference type="Proteomes" id="UP000094444"/>
    </source>
</evidence>
<dbReference type="Pfam" id="PF00160">
    <property type="entry name" value="Pro_isomerase"/>
    <property type="match status" value="1"/>
</dbReference>
<dbReference type="InParanoid" id="A0A2P5I9K6"/>
<dbReference type="EC" id="5.2.1.8" evidence="7"/>
<dbReference type="STRING" id="158607.A0A2P5I9K6"/>
<dbReference type="InterPro" id="IPR002130">
    <property type="entry name" value="Cyclophilin-type_PPIase_dom"/>
</dbReference>
<dbReference type="GO" id="GO:0003755">
    <property type="term" value="F:peptidyl-prolyl cis-trans isomerase activity"/>
    <property type="evidence" value="ECO:0007669"/>
    <property type="project" value="UniProtKB-UniRule"/>
</dbReference>
<dbReference type="GO" id="GO:0071013">
    <property type="term" value="C:catalytic step 2 spliceosome"/>
    <property type="evidence" value="ECO:0007669"/>
    <property type="project" value="TreeGrafter"/>
</dbReference>
<dbReference type="PROSITE" id="PS00170">
    <property type="entry name" value="CSA_PPIASE_1"/>
    <property type="match status" value="1"/>
</dbReference>
<evidence type="ECO:0000256" key="7">
    <source>
        <dbReference type="RuleBase" id="RU363019"/>
    </source>
</evidence>
<evidence type="ECO:0000256" key="6">
    <source>
        <dbReference type="ARBA" id="ARBA00038147"/>
    </source>
</evidence>
<reference evidence="9" key="1">
    <citation type="submission" date="2017-09" db="EMBL/GenBank/DDBJ databases">
        <title>Polyketide synthases of a Diaporthe helianthi virulent isolate.</title>
        <authorList>
            <person name="Baroncelli R."/>
        </authorList>
    </citation>
    <scope>NUCLEOTIDE SEQUENCE [LARGE SCALE GENOMIC DNA]</scope>
    <source>
        <strain evidence="9">7/96</strain>
    </source>
</reference>
<keyword evidence="3" id="KW-0677">Repeat</keyword>
<evidence type="ECO:0000256" key="1">
    <source>
        <dbReference type="ARBA" id="ARBA00000971"/>
    </source>
</evidence>
<dbReference type="InterPro" id="IPR044666">
    <property type="entry name" value="Cyclophilin_A-like"/>
</dbReference>
<comment type="caution">
    <text evidence="9">The sequence shown here is derived from an EMBL/GenBank/DDBJ whole genome shotgun (WGS) entry which is preliminary data.</text>
</comment>
<proteinExistence type="inferred from homology"/>
<dbReference type="OrthoDB" id="271386at2759"/>
<dbReference type="Proteomes" id="UP000094444">
    <property type="component" value="Unassembled WGS sequence"/>
</dbReference>
<evidence type="ECO:0000256" key="2">
    <source>
        <dbReference type="ARBA" id="ARBA00022574"/>
    </source>
</evidence>
<keyword evidence="10" id="KW-1185">Reference proteome</keyword>
<evidence type="ECO:0000313" key="9">
    <source>
        <dbReference type="EMBL" id="POS79180.1"/>
    </source>
</evidence>
<comment type="catalytic activity">
    <reaction evidence="1 7">
        <text>[protein]-peptidylproline (omega=180) = [protein]-peptidylproline (omega=0)</text>
        <dbReference type="Rhea" id="RHEA:16237"/>
        <dbReference type="Rhea" id="RHEA-COMP:10747"/>
        <dbReference type="Rhea" id="RHEA-COMP:10748"/>
        <dbReference type="ChEBI" id="CHEBI:83833"/>
        <dbReference type="ChEBI" id="CHEBI:83834"/>
        <dbReference type="EC" id="5.2.1.8"/>
    </reaction>
</comment>